<reference evidence="2" key="2">
    <citation type="submission" date="2021-09" db="EMBL/GenBank/DDBJ databases">
        <authorList>
            <person name="Gilroy R."/>
        </authorList>
    </citation>
    <scope>NUCLEOTIDE SEQUENCE</scope>
    <source>
        <strain evidence="2">ChiGjej6B6-11269</strain>
    </source>
</reference>
<sequence>MKAREHIERQASRPTPLFVSYAVQLAFRLALLCVAAYLFVADHNALRPSRTFGLSGGFNFVDFVFVALVADFLTKFFVRAPISSGSLKQYRLYHIPTAVTVRGGREALQAQFRSIAELGRRLAEEGKTAFSETLQGLAARGGSIASFVRRLLNDIDFLNVFSFDEKDLAVDKSLRSVLYRDRTREIVPVIVFWVLLNAAGAAVLHHFGMLNERTALLWSLVYFVFDMICVVFWCPLQLFLMRNRCCTTCQIFNWDAIMVATPLVFVGGWFGWLLIAMALIILVRWELAAIRHPERFDERTNARLTCAQCVDKLCYLRKPLAAKVPRADLRDLLAADEKRKG</sequence>
<organism evidence="2 3">
    <name type="scientific">Slackia equolifaciens</name>
    <dbReference type="NCBI Taxonomy" id="498718"/>
    <lineage>
        <taxon>Bacteria</taxon>
        <taxon>Bacillati</taxon>
        <taxon>Actinomycetota</taxon>
        <taxon>Coriobacteriia</taxon>
        <taxon>Eggerthellales</taxon>
        <taxon>Eggerthellaceae</taxon>
        <taxon>Slackia</taxon>
    </lineage>
</organism>
<name>A0A9D2UWA5_9ACTN</name>
<evidence type="ECO:0000313" key="2">
    <source>
        <dbReference type="EMBL" id="HJF65170.1"/>
    </source>
</evidence>
<keyword evidence="1" id="KW-0472">Membrane</keyword>
<feature type="transmembrane region" description="Helical" evidence="1">
    <location>
        <begin position="60"/>
        <end position="78"/>
    </location>
</feature>
<reference evidence="2" key="1">
    <citation type="journal article" date="2021" name="PeerJ">
        <title>Extensive microbial diversity within the chicken gut microbiome revealed by metagenomics and culture.</title>
        <authorList>
            <person name="Gilroy R."/>
            <person name="Ravi A."/>
            <person name="Getino M."/>
            <person name="Pursley I."/>
            <person name="Horton D.L."/>
            <person name="Alikhan N.F."/>
            <person name="Baker D."/>
            <person name="Gharbi K."/>
            <person name="Hall N."/>
            <person name="Watson M."/>
            <person name="Adriaenssens E.M."/>
            <person name="Foster-Nyarko E."/>
            <person name="Jarju S."/>
            <person name="Secka A."/>
            <person name="Antonio M."/>
            <person name="Oren A."/>
            <person name="Chaudhuri R.R."/>
            <person name="La Ragione R."/>
            <person name="Hildebrand F."/>
            <person name="Pallen M.J."/>
        </authorList>
    </citation>
    <scope>NUCLEOTIDE SEQUENCE</scope>
    <source>
        <strain evidence="2">ChiGjej6B6-11269</strain>
    </source>
</reference>
<feature type="transmembrane region" description="Helical" evidence="1">
    <location>
        <begin position="252"/>
        <end position="285"/>
    </location>
</feature>
<evidence type="ECO:0000256" key="1">
    <source>
        <dbReference type="SAM" id="Phobius"/>
    </source>
</evidence>
<feature type="transmembrane region" description="Helical" evidence="1">
    <location>
        <begin position="186"/>
        <end position="208"/>
    </location>
</feature>
<dbReference type="AlphaFoldDB" id="A0A9D2UWA5"/>
<dbReference type="Proteomes" id="UP000786989">
    <property type="component" value="Unassembled WGS sequence"/>
</dbReference>
<feature type="transmembrane region" description="Helical" evidence="1">
    <location>
        <begin position="220"/>
        <end position="240"/>
    </location>
</feature>
<keyword evidence="1" id="KW-0812">Transmembrane</keyword>
<accession>A0A9D2UWA5</accession>
<dbReference type="EMBL" id="DYWI01000055">
    <property type="protein sequence ID" value="HJF65170.1"/>
    <property type="molecule type" value="Genomic_DNA"/>
</dbReference>
<keyword evidence="1" id="KW-1133">Transmembrane helix</keyword>
<evidence type="ECO:0000313" key="3">
    <source>
        <dbReference type="Proteomes" id="UP000786989"/>
    </source>
</evidence>
<protein>
    <submittedName>
        <fullName evidence="2">Uncharacterized protein</fullName>
    </submittedName>
</protein>
<proteinExistence type="predicted"/>
<gene>
    <name evidence="2" type="ORF">K8U77_03515</name>
</gene>
<comment type="caution">
    <text evidence="2">The sequence shown here is derived from an EMBL/GenBank/DDBJ whole genome shotgun (WGS) entry which is preliminary data.</text>
</comment>
<feature type="transmembrane region" description="Helical" evidence="1">
    <location>
        <begin position="21"/>
        <end position="40"/>
    </location>
</feature>